<sequence>MNHVTAISTVAVPVTDQDRALAFYVDTLGFELRLDAPLPQLGGRWIVVAPAGATTSLALVPASDQTPVGADIGIRFATGDAAAAHAALAAQEVPVDALLSWPGVPPMFTFRDPDGNVLYLVEG</sequence>
<dbReference type="Pfam" id="PF00903">
    <property type="entry name" value="Glyoxalase"/>
    <property type="match status" value="1"/>
</dbReference>
<keyword evidence="3" id="KW-1185">Reference proteome</keyword>
<name>A0ABP4KZH8_9ACTN</name>
<dbReference type="PANTHER" id="PTHR36437">
    <property type="entry name" value="GLYOXALASE/BLEOMYCIN RESISTANCE PROTEIN/DIOXYGENASE"/>
    <property type="match status" value="1"/>
</dbReference>
<dbReference type="RefSeq" id="WP_344169593.1">
    <property type="nucleotide sequence ID" value="NZ_BAAANC010000001.1"/>
</dbReference>
<dbReference type="Gene3D" id="3.10.180.10">
    <property type="entry name" value="2,3-Dihydroxybiphenyl 1,2-Dioxygenase, domain 1"/>
    <property type="match status" value="1"/>
</dbReference>
<organism evidence="2 3">
    <name type="scientific">Kribbella lupini</name>
    <dbReference type="NCBI Taxonomy" id="291602"/>
    <lineage>
        <taxon>Bacteria</taxon>
        <taxon>Bacillati</taxon>
        <taxon>Actinomycetota</taxon>
        <taxon>Actinomycetes</taxon>
        <taxon>Propionibacteriales</taxon>
        <taxon>Kribbellaceae</taxon>
        <taxon>Kribbella</taxon>
    </lineage>
</organism>
<dbReference type="Proteomes" id="UP001500363">
    <property type="component" value="Unassembled WGS sequence"/>
</dbReference>
<feature type="domain" description="VOC" evidence="1">
    <location>
        <begin position="6"/>
        <end position="123"/>
    </location>
</feature>
<dbReference type="InterPro" id="IPR029068">
    <property type="entry name" value="Glyas_Bleomycin-R_OHBP_Dase"/>
</dbReference>
<evidence type="ECO:0000313" key="3">
    <source>
        <dbReference type="Proteomes" id="UP001500363"/>
    </source>
</evidence>
<evidence type="ECO:0000313" key="2">
    <source>
        <dbReference type="EMBL" id="GAA1513056.1"/>
    </source>
</evidence>
<dbReference type="InterPro" id="IPR037523">
    <property type="entry name" value="VOC_core"/>
</dbReference>
<comment type="caution">
    <text evidence="2">The sequence shown here is derived from an EMBL/GenBank/DDBJ whole genome shotgun (WGS) entry which is preliminary data.</text>
</comment>
<accession>A0ABP4KZH8</accession>
<gene>
    <name evidence="2" type="ORF">GCM10009741_08480</name>
</gene>
<protein>
    <submittedName>
        <fullName evidence="2">VOC family protein</fullName>
    </submittedName>
</protein>
<proteinExistence type="predicted"/>
<dbReference type="PROSITE" id="PS51819">
    <property type="entry name" value="VOC"/>
    <property type="match status" value="1"/>
</dbReference>
<reference evidence="3" key="1">
    <citation type="journal article" date="2019" name="Int. J. Syst. Evol. Microbiol.">
        <title>The Global Catalogue of Microorganisms (GCM) 10K type strain sequencing project: providing services to taxonomists for standard genome sequencing and annotation.</title>
        <authorList>
            <consortium name="The Broad Institute Genomics Platform"/>
            <consortium name="The Broad Institute Genome Sequencing Center for Infectious Disease"/>
            <person name="Wu L."/>
            <person name="Ma J."/>
        </authorList>
    </citation>
    <scope>NUCLEOTIDE SEQUENCE [LARGE SCALE GENOMIC DNA]</scope>
    <source>
        <strain evidence="3">JCM 14303</strain>
    </source>
</reference>
<dbReference type="SUPFAM" id="SSF54593">
    <property type="entry name" value="Glyoxalase/Bleomycin resistance protein/Dihydroxybiphenyl dioxygenase"/>
    <property type="match status" value="1"/>
</dbReference>
<dbReference type="PANTHER" id="PTHR36437:SF2">
    <property type="entry name" value="GLYOXALASE_BLEOMYCIN RESISTANCE PROTEIN_DIOXYGENASE"/>
    <property type="match status" value="1"/>
</dbReference>
<dbReference type="EMBL" id="BAAANC010000001">
    <property type="protein sequence ID" value="GAA1513056.1"/>
    <property type="molecule type" value="Genomic_DNA"/>
</dbReference>
<dbReference type="InterPro" id="IPR004360">
    <property type="entry name" value="Glyas_Fos-R_dOase_dom"/>
</dbReference>
<evidence type="ECO:0000259" key="1">
    <source>
        <dbReference type="PROSITE" id="PS51819"/>
    </source>
</evidence>